<dbReference type="Pfam" id="PF13639">
    <property type="entry name" value="zf-RING_2"/>
    <property type="match status" value="1"/>
</dbReference>
<evidence type="ECO:0000256" key="1">
    <source>
        <dbReference type="PROSITE-ProRule" id="PRU00175"/>
    </source>
</evidence>
<feature type="domain" description="RING-type" evidence="2">
    <location>
        <begin position="247"/>
        <end position="293"/>
    </location>
</feature>
<dbReference type="SUPFAM" id="SSF57850">
    <property type="entry name" value="RING/U-box"/>
    <property type="match status" value="1"/>
</dbReference>
<dbReference type="Proteomes" id="UP000799291">
    <property type="component" value="Unassembled WGS sequence"/>
</dbReference>
<proteinExistence type="predicted"/>
<keyword evidence="1" id="KW-0862">Zinc</keyword>
<evidence type="ECO:0000259" key="2">
    <source>
        <dbReference type="PROSITE" id="PS50089"/>
    </source>
</evidence>
<evidence type="ECO:0000313" key="3">
    <source>
        <dbReference type="EMBL" id="KAF2685854.1"/>
    </source>
</evidence>
<dbReference type="EMBL" id="MU005578">
    <property type="protein sequence ID" value="KAF2685854.1"/>
    <property type="molecule type" value="Genomic_DNA"/>
</dbReference>
<dbReference type="AlphaFoldDB" id="A0A6G1J5N6"/>
<dbReference type="PROSITE" id="PS50089">
    <property type="entry name" value="ZF_RING_2"/>
    <property type="match status" value="1"/>
</dbReference>
<gene>
    <name evidence="3" type="ORF">K458DRAFT_364969</name>
</gene>
<dbReference type="InterPro" id="IPR013083">
    <property type="entry name" value="Znf_RING/FYVE/PHD"/>
</dbReference>
<accession>A0A6G1J5N6</accession>
<protein>
    <recommendedName>
        <fullName evidence="2">RING-type domain-containing protein</fullName>
    </recommendedName>
</protein>
<dbReference type="OrthoDB" id="2849579at2759"/>
<keyword evidence="1" id="KW-0479">Metal-binding</keyword>
<dbReference type="GO" id="GO:0008270">
    <property type="term" value="F:zinc ion binding"/>
    <property type="evidence" value="ECO:0007669"/>
    <property type="project" value="UniProtKB-KW"/>
</dbReference>
<sequence length="410" mass="46524">MSDLQNTLYESLNRLHSDLSPTTEAHITIPFGKVAHIRLTFESKIAQEQPESDAVLATRALANVDALIRQDRTYAAQLRIAETIGLSHLTTHMLDFLQDHDNFYRAVIRGRQAANAAVKDEEMDLLERVQRLIADLRNVYNLNIIYETRHPGVTRRIQEAGQFDAEIRELGKLLGDEVVRLLRCLEALDPYFDKEVELENVGPDHDINDFGQEIQMVIDCFQEDAKAGGLDGESDGDGQDRDHSRRCCICIDEYTMQHPAFLLLRCGHILGAPCLDAWLNGTAASANLCPHCRAQLCKRRARRPKPSPPQTQTEQEKKALYERLQRIGKLFTEVSRVYGDLHGEGKFVEHFNGTMRGLNGRFAREGVTFWFCRANVRGRLGVRGWRLTRGVLRVGTETERVGEGEFEVEV</sequence>
<evidence type="ECO:0000313" key="4">
    <source>
        <dbReference type="Proteomes" id="UP000799291"/>
    </source>
</evidence>
<keyword evidence="1" id="KW-0863">Zinc-finger</keyword>
<organism evidence="3 4">
    <name type="scientific">Lentithecium fluviatile CBS 122367</name>
    <dbReference type="NCBI Taxonomy" id="1168545"/>
    <lineage>
        <taxon>Eukaryota</taxon>
        <taxon>Fungi</taxon>
        <taxon>Dikarya</taxon>
        <taxon>Ascomycota</taxon>
        <taxon>Pezizomycotina</taxon>
        <taxon>Dothideomycetes</taxon>
        <taxon>Pleosporomycetidae</taxon>
        <taxon>Pleosporales</taxon>
        <taxon>Massarineae</taxon>
        <taxon>Lentitheciaceae</taxon>
        <taxon>Lentithecium</taxon>
    </lineage>
</organism>
<dbReference type="Gene3D" id="3.30.40.10">
    <property type="entry name" value="Zinc/RING finger domain, C3HC4 (zinc finger)"/>
    <property type="match status" value="1"/>
</dbReference>
<name>A0A6G1J5N6_9PLEO</name>
<keyword evidence="4" id="KW-1185">Reference proteome</keyword>
<dbReference type="InterPro" id="IPR001841">
    <property type="entry name" value="Znf_RING"/>
</dbReference>
<reference evidence="3" key="1">
    <citation type="journal article" date="2020" name="Stud. Mycol.">
        <title>101 Dothideomycetes genomes: a test case for predicting lifestyles and emergence of pathogens.</title>
        <authorList>
            <person name="Haridas S."/>
            <person name="Albert R."/>
            <person name="Binder M."/>
            <person name="Bloem J."/>
            <person name="Labutti K."/>
            <person name="Salamov A."/>
            <person name="Andreopoulos B."/>
            <person name="Baker S."/>
            <person name="Barry K."/>
            <person name="Bills G."/>
            <person name="Bluhm B."/>
            <person name="Cannon C."/>
            <person name="Castanera R."/>
            <person name="Culley D."/>
            <person name="Daum C."/>
            <person name="Ezra D."/>
            <person name="Gonzalez J."/>
            <person name="Henrissat B."/>
            <person name="Kuo A."/>
            <person name="Liang C."/>
            <person name="Lipzen A."/>
            <person name="Lutzoni F."/>
            <person name="Magnuson J."/>
            <person name="Mondo S."/>
            <person name="Nolan M."/>
            <person name="Ohm R."/>
            <person name="Pangilinan J."/>
            <person name="Park H.-J."/>
            <person name="Ramirez L."/>
            <person name="Alfaro M."/>
            <person name="Sun H."/>
            <person name="Tritt A."/>
            <person name="Yoshinaga Y."/>
            <person name="Zwiers L.-H."/>
            <person name="Turgeon B."/>
            <person name="Goodwin S."/>
            <person name="Spatafora J."/>
            <person name="Crous P."/>
            <person name="Grigoriev I."/>
        </authorList>
    </citation>
    <scope>NUCLEOTIDE SEQUENCE</scope>
    <source>
        <strain evidence="3">CBS 122367</strain>
    </source>
</reference>